<dbReference type="InterPro" id="IPR006439">
    <property type="entry name" value="HAD-SF_hydro_IA"/>
</dbReference>
<dbReference type="GO" id="GO:0005829">
    <property type="term" value="C:cytosol"/>
    <property type="evidence" value="ECO:0007669"/>
    <property type="project" value="TreeGrafter"/>
</dbReference>
<accession>A0A969PR43</accession>
<dbReference type="PANTHER" id="PTHR43434">
    <property type="entry name" value="PHOSPHOGLYCOLATE PHOSPHATASE"/>
    <property type="match status" value="1"/>
</dbReference>
<keyword evidence="1 3" id="KW-0378">Hydrolase</keyword>
<keyword evidence="4" id="KW-1185">Reference proteome</keyword>
<proteinExistence type="predicted"/>
<dbReference type="Gene3D" id="3.40.50.1000">
    <property type="entry name" value="HAD superfamily/HAD-like"/>
    <property type="match status" value="1"/>
</dbReference>
<dbReference type="NCBIfam" id="TIGR01509">
    <property type="entry name" value="HAD-SF-IA-v3"/>
    <property type="match status" value="1"/>
</dbReference>
<dbReference type="InterPro" id="IPR041492">
    <property type="entry name" value="HAD_2"/>
</dbReference>
<organism evidence="3 4">
    <name type="scientific">Alkalicoccus luteus</name>
    <dbReference type="NCBI Taxonomy" id="1237094"/>
    <lineage>
        <taxon>Bacteria</taxon>
        <taxon>Bacillati</taxon>
        <taxon>Bacillota</taxon>
        <taxon>Bacilli</taxon>
        <taxon>Bacillales</taxon>
        <taxon>Bacillaceae</taxon>
        <taxon>Alkalicoccus</taxon>
    </lineage>
</organism>
<dbReference type="Gene3D" id="1.10.150.240">
    <property type="entry name" value="Putative phosphatase, domain 2"/>
    <property type="match status" value="1"/>
</dbReference>
<dbReference type="SUPFAM" id="SSF56784">
    <property type="entry name" value="HAD-like"/>
    <property type="match status" value="1"/>
</dbReference>
<dbReference type="AlphaFoldDB" id="A0A969PR43"/>
<dbReference type="InterPro" id="IPR023214">
    <property type="entry name" value="HAD_sf"/>
</dbReference>
<reference evidence="3 4" key="1">
    <citation type="submission" date="2020-03" db="EMBL/GenBank/DDBJ databases">
        <title>Assessment of the enzymatic potential of alkaline-tolerant lipase obtained from Bacillus luteus H11 (technogenic soil) for the bioremediation of saline soils contaminated with petroleum substances.</title>
        <authorList>
            <person name="Kalwasinska A."/>
        </authorList>
    </citation>
    <scope>NUCLEOTIDE SEQUENCE [LARGE SCALE GENOMIC DNA]</scope>
    <source>
        <strain evidence="3 4">H11</strain>
    </source>
</reference>
<keyword evidence="2" id="KW-0460">Magnesium</keyword>
<dbReference type="PANTHER" id="PTHR43434:SF1">
    <property type="entry name" value="PHOSPHOGLYCOLATE PHOSPHATASE"/>
    <property type="match status" value="1"/>
</dbReference>
<dbReference type="NCBIfam" id="TIGR01549">
    <property type="entry name" value="HAD-SF-IA-v1"/>
    <property type="match status" value="1"/>
</dbReference>
<name>A0A969PR43_9BACI</name>
<dbReference type="InterPro" id="IPR023198">
    <property type="entry name" value="PGP-like_dom2"/>
</dbReference>
<protein>
    <submittedName>
        <fullName evidence="3">HAD-IA family hydrolase</fullName>
    </submittedName>
</protein>
<dbReference type="GO" id="GO:0006281">
    <property type="term" value="P:DNA repair"/>
    <property type="evidence" value="ECO:0007669"/>
    <property type="project" value="TreeGrafter"/>
</dbReference>
<evidence type="ECO:0000313" key="4">
    <source>
        <dbReference type="Proteomes" id="UP000752012"/>
    </source>
</evidence>
<dbReference type="Proteomes" id="UP000752012">
    <property type="component" value="Unassembled WGS sequence"/>
</dbReference>
<dbReference type="Pfam" id="PF13419">
    <property type="entry name" value="HAD_2"/>
    <property type="match status" value="1"/>
</dbReference>
<dbReference type="EMBL" id="JAATHJ010000005">
    <property type="protein sequence ID" value="NJP36886.1"/>
    <property type="molecule type" value="Genomic_DNA"/>
</dbReference>
<dbReference type="SFLD" id="SFLDS00003">
    <property type="entry name" value="Haloacid_Dehalogenase"/>
    <property type="match status" value="1"/>
</dbReference>
<evidence type="ECO:0000256" key="2">
    <source>
        <dbReference type="ARBA" id="ARBA00022842"/>
    </source>
</evidence>
<dbReference type="GO" id="GO:0008967">
    <property type="term" value="F:phosphoglycolate phosphatase activity"/>
    <property type="evidence" value="ECO:0007669"/>
    <property type="project" value="TreeGrafter"/>
</dbReference>
<dbReference type="RefSeq" id="WP_168005182.1">
    <property type="nucleotide sequence ID" value="NZ_JAATHJ010000005.1"/>
</dbReference>
<evidence type="ECO:0000256" key="1">
    <source>
        <dbReference type="ARBA" id="ARBA00022801"/>
    </source>
</evidence>
<dbReference type="SFLD" id="SFLDG01129">
    <property type="entry name" value="C1.5:_HAD__Beta-PGM__Phosphata"/>
    <property type="match status" value="1"/>
</dbReference>
<evidence type="ECO:0000313" key="3">
    <source>
        <dbReference type="EMBL" id="NJP36886.1"/>
    </source>
</evidence>
<dbReference type="InterPro" id="IPR050155">
    <property type="entry name" value="HAD-like_hydrolase_sf"/>
</dbReference>
<dbReference type="InterPro" id="IPR036412">
    <property type="entry name" value="HAD-like_sf"/>
</dbReference>
<sequence>MKKILLFDFDGTLADSLPLCLDAFEHAFSVTNISISRDQIKQLLGPPEPDVIRTQTTDPRAIEAYYTYYEERLEQMKALPGLREKLQELKQEGYKLGIVSGKSSHSLTMSLKQLGIDEYIDFTAAGDVYTPKPDPESLFAAASYFQTEPDRLLMIGDTDADTGAAAAAGSIGAAVKWFPDYEPEPLKQKPDVVFHAWEELTEYLSGHL</sequence>
<comment type="caution">
    <text evidence="3">The sequence shown here is derived from an EMBL/GenBank/DDBJ whole genome shotgun (WGS) entry which is preliminary data.</text>
</comment>
<dbReference type="SFLD" id="SFLDG01135">
    <property type="entry name" value="C1.5.6:_HAD__Beta-PGM__Phospha"/>
    <property type="match status" value="1"/>
</dbReference>
<gene>
    <name evidence="3" type="ORF">HCN83_04725</name>
</gene>